<sequence>MFLCFLQHDFSYFNVKTIVNLKGSDCNIWKVFEVLDCVRCDIFRDTVFGYLLDVPRLQEDGLLFHKMFIHQIRSDPSRQYENGIWAGRVLFDNRLQFWGVSKKHWEKVSEKLVTSKKRCLLRERLFPNHTNSLVEIGDLKSLILYQTFLEVDNADAVRVCLIYILCEGFLGKEINDWNLDVWNRGSYLWDFTYDDLEDTWNKINKYLSLPERRQTLKYSVSGFTGPIRIWIYEMLPTVRACGFVLRKNRDMPRMKRWSGTKKLKWVDVNKIFSKIQYVYGERKSVPPTVRDQFRRQDEFSSSMSSSGRCHGRGRGSGKHNLDEVLKRLHALEQHVFMNRQPTEVFVEEVNNEDFWKDISFEEPIVFQEKYDEQVVQDEVMNKNNTTENIFGDIEDEKELEERNDNAGNKFDDDVFDVNDYNEAKEIETFFLIREYCLLN</sequence>
<evidence type="ECO:0008006" key="3">
    <source>
        <dbReference type="Google" id="ProtNLM"/>
    </source>
</evidence>
<reference evidence="1 2" key="1">
    <citation type="journal article" date="2017" name="Nat. Commun.">
        <title>Genome assembly with in vitro proximity ligation data and whole-genome triplication in lettuce.</title>
        <authorList>
            <person name="Reyes-Chin-Wo S."/>
            <person name="Wang Z."/>
            <person name="Yang X."/>
            <person name="Kozik A."/>
            <person name="Arikit S."/>
            <person name="Song C."/>
            <person name="Xia L."/>
            <person name="Froenicke L."/>
            <person name="Lavelle D.O."/>
            <person name="Truco M.J."/>
            <person name="Xia R."/>
            <person name="Zhu S."/>
            <person name="Xu C."/>
            <person name="Xu H."/>
            <person name="Xu X."/>
            <person name="Cox K."/>
            <person name="Korf I."/>
            <person name="Meyers B.C."/>
            <person name="Michelmore R.W."/>
        </authorList>
    </citation>
    <scope>NUCLEOTIDE SEQUENCE [LARGE SCALE GENOMIC DNA]</scope>
    <source>
        <strain evidence="2">cv. Salinas</strain>
        <tissue evidence="1">Seedlings</tissue>
    </source>
</reference>
<dbReference type="AlphaFoldDB" id="A0A9R1VJQ7"/>
<dbReference type="PANTHER" id="PTHR48449:SF1">
    <property type="entry name" value="DUF1985 DOMAIN-CONTAINING PROTEIN"/>
    <property type="match status" value="1"/>
</dbReference>
<protein>
    <recommendedName>
        <fullName evidence="3">DUF1985 domain-containing protein</fullName>
    </recommendedName>
</protein>
<dbReference type="EMBL" id="NBSK02000005">
    <property type="protein sequence ID" value="KAJ0205931.1"/>
    <property type="molecule type" value="Genomic_DNA"/>
</dbReference>
<dbReference type="PANTHER" id="PTHR48449">
    <property type="entry name" value="DUF1985 DOMAIN-CONTAINING PROTEIN"/>
    <property type="match status" value="1"/>
</dbReference>
<organism evidence="1 2">
    <name type="scientific">Lactuca sativa</name>
    <name type="common">Garden lettuce</name>
    <dbReference type="NCBI Taxonomy" id="4236"/>
    <lineage>
        <taxon>Eukaryota</taxon>
        <taxon>Viridiplantae</taxon>
        <taxon>Streptophyta</taxon>
        <taxon>Embryophyta</taxon>
        <taxon>Tracheophyta</taxon>
        <taxon>Spermatophyta</taxon>
        <taxon>Magnoliopsida</taxon>
        <taxon>eudicotyledons</taxon>
        <taxon>Gunneridae</taxon>
        <taxon>Pentapetalae</taxon>
        <taxon>asterids</taxon>
        <taxon>campanulids</taxon>
        <taxon>Asterales</taxon>
        <taxon>Asteraceae</taxon>
        <taxon>Cichorioideae</taxon>
        <taxon>Cichorieae</taxon>
        <taxon>Lactucinae</taxon>
        <taxon>Lactuca</taxon>
    </lineage>
</organism>
<dbReference type="Proteomes" id="UP000235145">
    <property type="component" value="Unassembled WGS sequence"/>
</dbReference>
<evidence type="ECO:0000313" key="2">
    <source>
        <dbReference type="Proteomes" id="UP000235145"/>
    </source>
</evidence>
<accession>A0A9R1VJQ7</accession>
<keyword evidence="2" id="KW-1185">Reference proteome</keyword>
<name>A0A9R1VJQ7_LACSA</name>
<gene>
    <name evidence="1" type="ORF">LSAT_V11C500242790</name>
</gene>
<proteinExistence type="predicted"/>
<evidence type="ECO:0000313" key="1">
    <source>
        <dbReference type="EMBL" id="KAJ0205931.1"/>
    </source>
</evidence>
<comment type="caution">
    <text evidence="1">The sequence shown here is derived from an EMBL/GenBank/DDBJ whole genome shotgun (WGS) entry which is preliminary data.</text>
</comment>